<proteinExistence type="predicted"/>
<dbReference type="Proteomes" id="UP001437256">
    <property type="component" value="Unassembled WGS sequence"/>
</dbReference>
<comment type="caution">
    <text evidence="1">The sequence shown here is derived from an EMBL/GenBank/DDBJ whole genome shotgun (WGS) entry which is preliminary data.</text>
</comment>
<accession>A0ABR2ZBW5</accession>
<dbReference type="EMBL" id="JBBXMP010000395">
    <property type="protein sequence ID" value="KAL0057972.1"/>
    <property type="molecule type" value="Genomic_DNA"/>
</dbReference>
<sequence length="258" mass="28833">MDDLAGHLKDGILKRVKKVVLVICSNTFEAVTSDLFPQKLRAQLCARGFWSQLILLACGNFWKMREPVEQVRRFLLDIGFEHAIGFAAANLQTVLTSAFLQHAMENFVIHGERRPLISILPDYSRTGSHTGIIWMSPYSDGLSDTPADTAEIVKSAPFFLELIWHHPLLSPFGDPNALRSQCIKCGVLSPWERVTCQIIKGTHQLTVYCKNCQDTVNIVRPDGLKKLTGGGDEAAYTKHSTGDWMVRKVIIDDLPSVE</sequence>
<evidence type="ECO:0000313" key="2">
    <source>
        <dbReference type="Proteomes" id="UP001437256"/>
    </source>
</evidence>
<keyword evidence="2" id="KW-1185">Reference proteome</keyword>
<name>A0ABR2ZBW5_9AGAR</name>
<gene>
    <name evidence="1" type="ORF">AAF712_015366</name>
</gene>
<reference evidence="1 2" key="1">
    <citation type="submission" date="2024-05" db="EMBL/GenBank/DDBJ databases">
        <title>A draft genome resource for the thread blight pathogen Marasmius tenuissimus strain MS-2.</title>
        <authorList>
            <person name="Yulfo-Soto G.E."/>
            <person name="Baruah I.K."/>
            <person name="Amoako-Attah I."/>
            <person name="Bukari Y."/>
            <person name="Meinhardt L.W."/>
            <person name="Bailey B.A."/>
            <person name="Cohen S.P."/>
        </authorList>
    </citation>
    <scope>NUCLEOTIDE SEQUENCE [LARGE SCALE GENOMIC DNA]</scope>
    <source>
        <strain evidence="1 2">MS-2</strain>
    </source>
</reference>
<organism evidence="1 2">
    <name type="scientific">Marasmius tenuissimus</name>
    <dbReference type="NCBI Taxonomy" id="585030"/>
    <lineage>
        <taxon>Eukaryota</taxon>
        <taxon>Fungi</taxon>
        <taxon>Dikarya</taxon>
        <taxon>Basidiomycota</taxon>
        <taxon>Agaricomycotina</taxon>
        <taxon>Agaricomycetes</taxon>
        <taxon>Agaricomycetidae</taxon>
        <taxon>Agaricales</taxon>
        <taxon>Marasmiineae</taxon>
        <taxon>Marasmiaceae</taxon>
        <taxon>Marasmius</taxon>
    </lineage>
</organism>
<protein>
    <submittedName>
        <fullName evidence="1">Uncharacterized protein</fullName>
    </submittedName>
</protein>
<evidence type="ECO:0000313" key="1">
    <source>
        <dbReference type="EMBL" id="KAL0057972.1"/>
    </source>
</evidence>